<dbReference type="GO" id="GO:0009435">
    <property type="term" value="P:NAD+ biosynthetic process"/>
    <property type="evidence" value="ECO:0007669"/>
    <property type="project" value="UniProtKB-UniPathway"/>
</dbReference>
<comment type="similarity">
    <text evidence="5 17">Belongs to the eukaryotic NMN adenylyltransferase family.</text>
</comment>
<dbReference type="UniPathway" id="UPA00253">
    <property type="reaction ID" value="UER00332"/>
</dbReference>
<keyword evidence="8 17" id="KW-0808">Transferase</keyword>
<comment type="pathway">
    <text evidence="4">Cofactor biosynthesis; NAD(+) biosynthesis; deamido-NAD(+) from nicotinate D-ribonucleotide: step 1/1.</text>
</comment>
<comment type="function">
    <text evidence="16">Catalyzes the formation of NAD(+) from nicotinamide mononucleotide (NMN) and ATP. Can also use the deamidated form; nicotinic acid mononucleotide (NaMN) as substrate with the same efficiency. Can use triazofurin monophosphate (TrMP) as substrate. Can also use GTP and ITP as nucleotide donors. Also catalyzes the reverse reaction, i.e. the pyrophosphorolytic cleavage of NAD(+). For the pyrophosphorolytic activity, can use NAD(+), NADH, NaAD, nicotinic acid adenine dinucleotide phosphate (NHD), nicotinamide guanine dinucleotide (NGD) as substrates. Fails to cleave phosphorylated dinucleotides NADP(+), NADPH and NaADP(+). Protects against axonal degeneration following injury. May be involved in the maintenance of axonal integrity. Also functions as a stress-response chaperone protein that prevents toxic aggregation of proteins; this function may be independent of its NAD(+) synthesis activity.</text>
</comment>
<dbReference type="FunFam" id="3.40.50.620:FF:000221">
    <property type="entry name" value="Nicotinamide/nicotinic acid mononucleotide adenylyltransferase 3"/>
    <property type="match status" value="1"/>
</dbReference>
<evidence type="ECO:0000256" key="1">
    <source>
        <dbReference type="ARBA" id="ARBA00001946"/>
    </source>
</evidence>
<evidence type="ECO:0000256" key="17">
    <source>
        <dbReference type="RuleBase" id="RU362021"/>
    </source>
</evidence>
<gene>
    <name evidence="20" type="ORF">ALECFALPRED_005992</name>
</gene>
<keyword evidence="10 17" id="KW-0547">Nucleotide-binding</keyword>
<dbReference type="InterPro" id="IPR045094">
    <property type="entry name" value="NMNAT_euk"/>
</dbReference>
<evidence type="ECO:0000256" key="4">
    <source>
        <dbReference type="ARBA" id="ARBA00005019"/>
    </source>
</evidence>
<dbReference type="GO" id="GO:0004515">
    <property type="term" value="F:nicotinate-nucleotide adenylyltransferase activity"/>
    <property type="evidence" value="ECO:0007669"/>
    <property type="project" value="UniProtKB-EC"/>
</dbReference>
<comment type="pathway">
    <text evidence="3 17">Cofactor biosynthesis; NAD(+) biosynthesis; NAD(+) from nicotinamide D-ribonucleotide: step 1/1.</text>
</comment>
<evidence type="ECO:0000256" key="16">
    <source>
        <dbReference type="ARBA" id="ARBA00093425"/>
    </source>
</evidence>
<comment type="caution">
    <text evidence="20">The sequence shown here is derived from an EMBL/GenBank/DDBJ whole genome shotgun (WGS) entry which is preliminary data.</text>
</comment>
<protein>
    <recommendedName>
        <fullName evidence="17">Nicotinamide-nucleotide adenylyltransferase</fullName>
        <ecNumber evidence="17">2.7.7.1</ecNumber>
        <ecNumber evidence="17">2.7.7.18</ecNumber>
    </recommendedName>
</protein>
<reference evidence="20" key="1">
    <citation type="submission" date="2021-03" db="EMBL/GenBank/DDBJ databases">
        <authorList>
            <person name="Tagirdzhanova G."/>
        </authorList>
    </citation>
    <scope>NUCLEOTIDE SEQUENCE</scope>
</reference>
<dbReference type="GO" id="GO:0005759">
    <property type="term" value="C:mitochondrial matrix"/>
    <property type="evidence" value="ECO:0007669"/>
    <property type="project" value="UniProtKB-ARBA"/>
</dbReference>
<keyword evidence="13" id="KW-0496">Mitochondrion</keyword>
<evidence type="ECO:0000256" key="13">
    <source>
        <dbReference type="ARBA" id="ARBA00023128"/>
    </source>
</evidence>
<evidence type="ECO:0000313" key="20">
    <source>
        <dbReference type="EMBL" id="CAF9909765.1"/>
    </source>
</evidence>
<keyword evidence="21" id="KW-1185">Reference proteome</keyword>
<evidence type="ECO:0000256" key="3">
    <source>
        <dbReference type="ARBA" id="ARBA00004658"/>
    </source>
</evidence>
<dbReference type="OrthoDB" id="422187at2759"/>
<feature type="compositionally biased region" description="Basic and acidic residues" evidence="18">
    <location>
        <begin position="275"/>
        <end position="285"/>
    </location>
</feature>
<evidence type="ECO:0000256" key="11">
    <source>
        <dbReference type="ARBA" id="ARBA00022840"/>
    </source>
</evidence>
<evidence type="ECO:0000256" key="5">
    <source>
        <dbReference type="ARBA" id="ARBA00007064"/>
    </source>
</evidence>
<keyword evidence="12 17" id="KW-0520">NAD</keyword>
<comment type="catalytic activity">
    <reaction evidence="15 17">
        <text>beta-nicotinamide D-ribonucleotide + ATP + H(+) = diphosphate + NAD(+)</text>
        <dbReference type="Rhea" id="RHEA:21360"/>
        <dbReference type="ChEBI" id="CHEBI:14649"/>
        <dbReference type="ChEBI" id="CHEBI:15378"/>
        <dbReference type="ChEBI" id="CHEBI:30616"/>
        <dbReference type="ChEBI" id="CHEBI:33019"/>
        <dbReference type="ChEBI" id="CHEBI:57540"/>
        <dbReference type="EC" id="2.7.7.1"/>
    </reaction>
</comment>
<evidence type="ECO:0000256" key="2">
    <source>
        <dbReference type="ARBA" id="ARBA00004173"/>
    </source>
</evidence>
<dbReference type="EC" id="2.7.7.18" evidence="17"/>
<keyword evidence="11 17" id="KW-0067">ATP-binding</keyword>
<dbReference type="PANTHER" id="PTHR12039">
    <property type="entry name" value="NICOTINAMIDE MONONUCLEOTIDE ADENYLYLTRANSFERASE"/>
    <property type="match status" value="1"/>
</dbReference>
<dbReference type="AlphaFoldDB" id="A0A8H3EQC1"/>
<dbReference type="NCBIfam" id="TIGR00482">
    <property type="entry name" value="nicotinate (nicotinamide) nucleotide adenylyltransferase"/>
    <property type="match status" value="1"/>
</dbReference>
<dbReference type="GO" id="GO:0005524">
    <property type="term" value="F:ATP binding"/>
    <property type="evidence" value="ECO:0007669"/>
    <property type="project" value="UniProtKB-KW"/>
</dbReference>
<dbReference type="PANTHER" id="PTHR12039:SF0">
    <property type="entry name" value="NICOTINAMIDE-NUCLEOTIDE ADENYLYLTRANSFERASE"/>
    <property type="match status" value="1"/>
</dbReference>
<comment type="subunit">
    <text evidence="6">Homotetramer.</text>
</comment>
<dbReference type="Pfam" id="PF01467">
    <property type="entry name" value="CTP_transf_like"/>
    <property type="match status" value="1"/>
</dbReference>
<dbReference type="SUPFAM" id="SSF52374">
    <property type="entry name" value="Nucleotidylyl transferase"/>
    <property type="match status" value="1"/>
</dbReference>
<feature type="region of interest" description="Disordered" evidence="18">
    <location>
        <begin position="266"/>
        <end position="285"/>
    </location>
</feature>
<feature type="domain" description="Cytidyltransferase-like" evidence="19">
    <location>
        <begin position="49"/>
        <end position="236"/>
    </location>
</feature>
<dbReference type="InterPro" id="IPR051182">
    <property type="entry name" value="Euk_NMN_adenylyltrnsfrase"/>
</dbReference>
<dbReference type="InterPro" id="IPR014729">
    <property type="entry name" value="Rossmann-like_a/b/a_fold"/>
</dbReference>
<dbReference type="Proteomes" id="UP000664203">
    <property type="component" value="Unassembled WGS sequence"/>
</dbReference>
<dbReference type="CDD" id="cd09286">
    <property type="entry name" value="NMNAT_Eukarya"/>
    <property type="match status" value="1"/>
</dbReference>
<evidence type="ECO:0000256" key="9">
    <source>
        <dbReference type="ARBA" id="ARBA00022695"/>
    </source>
</evidence>
<dbReference type="EMBL" id="CAJPDR010000038">
    <property type="protein sequence ID" value="CAF9909765.1"/>
    <property type="molecule type" value="Genomic_DNA"/>
</dbReference>
<evidence type="ECO:0000256" key="8">
    <source>
        <dbReference type="ARBA" id="ARBA00022679"/>
    </source>
</evidence>
<evidence type="ECO:0000256" key="7">
    <source>
        <dbReference type="ARBA" id="ARBA00022642"/>
    </source>
</evidence>
<accession>A0A8H3EQC1</accession>
<comment type="catalytic activity">
    <reaction evidence="14 17">
        <text>nicotinate beta-D-ribonucleotide + ATP + H(+) = deamido-NAD(+) + diphosphate</text>
        <dbReference type="Rhea" id="RHEA:22860"/>
        <dbReference type="ChEBI" id="CHEBI:15378"/>
        <dbReference type="ChEBI" id="CHEBI:30616"/>
        <dbReference type="ChEBI" id="CHEBI:33019"/>
        <dbReference type="ChEBI" id="CHEBI:57502"/>
        <dbReference type="ChEBI" id="CHEBI:58437"/>
        <dbReference type="EC" id="2.7.7.18"/>
    </reaction>
</comment>
<sequence length="285" mass="31637">MGDSLKTDGVASPNAHAVAATPASLAKYSFPESRLKTLSDSMKTPLVLMACGSFSPVTFLHLRLFEMANDYIKFSRTEFEVVGGYLSPVSDSYKKAGLASAEHRLNMCEIACQNSGFVMVDPWEAVQKEYQPTANVLDHTENEINILRGGVTTLDGGRKHARIVLLAGADLIQTMSTPGVWSHSDLDHILTRYGALVVERAGTDIEDSLATLSQWRENIWVVNQLVTNDVSSTKVRLFKRRNMSIRYLIPAEVIDYIDEHHLFEDESHQNQSDAKGNEFSEPSKS</sequence>
<evidence type="ECO:0000256" key="15">
    <source>
        <dbReference type="ARBA" id="ARBA00049001"/>
    </source>
</evidence>
<comment type="cofactor">
    <cofactor evidence="1">
        <name>Mg(2+)</name>
        <dbReference type="ChEBI" id="CHEBI:18420"/>
    </cofactor>
</comment>
<dbReference type="InterPro" id="IPR005248">
    <property type="entry name" value="NadD/NMNAT"/>
</dbReference>
<evidence type="ECO:0000256" key="12">
    <source>
        <dbReference type="ARBA" id="ARBA00023027"/>
    </source>
</evidence>
<evidence type="ECO:0000256" key="6">
    <source>
        <dbReference type="ARBA" id="ARBA00011881"/>
    </source>
</evidence>
<name>A0A8H3EQC1_9LECA</name>
<dbReference type="InterPro" id="IPR004821">
    <property type="entry name" value="Cyt_trans-like"/>
</dbReference>
<comment type="subcellular location">
    <subcellularLocation>
        <location evidence="2">Mitochondrion</location>
    </subcellularLocation>
</comment>
<dbReference type="Gene3D" id="3.40.50.620">
    <property type="entry name" value="HUPs"/>
    <property type="match status" value="1"/>
</dbReference>
<dbReference type="GO" id="GO:0000309">
    <property type="term" value="F:nicotinamide-nucleotide adenylyltransferase activity"/>
    <property type="evidence" value="ECO:0007669"/>
    <property type="project" value="UniProtKB-EC"/>
</dbReference>
<evidence type="ECO:0000313" key="21">
    <source>
        <dbReference type="Proteomes" id="UP000664203"/>
    </source>
</evidence>
<evidence type="ECO:0000256" key="10">
    <source>
        <dbReference type="ARBA" id="ARBA00022741"/>
    </source>
</evidence>
<evidence type="ECO:0000259" key="19">
    <source>
        <dbReference type="Pfam" id="PF01467"/>
    </source>
</evidence>
<keyword evidence="7 17" id="KW-0662">Pyridine nucleotide biosynthesis</keyword>
<dbReference type="EC" id="2.7.7.1" evidence="17"/>
<keyword evidence="9 17" id="KW-0548">Nucleotidyltransferase</keyword>
<organism evidence="20 21">
    <name type="scientific">Alectoria fallacina</name>
    <dbReference type="NCBI Taxonomy" id="1903189"/>
    <lineage>
        <taxon>Eukaryota</taxon>
        <taxon>Fungi</taxon>
        <taxon>Dikarya</taxon>
        <taxon>Ascomycota</taxon>
        <taxon>Pezizomycotina</taxon>
        <taxon>Lecanoromycetes</taxon>
        <taxon>OSLEUM clade</taxon>
        <taxon>Lecanoromycetidae</taxon>
        <taxon>Lecanorales</taxon>
        <taxon>Lecanorineae</taxon>
        <taxon>Parmeliaceae</taxon>
        <taxon>Alectoria</taxon>
    </lineage>
</organism>
<evidence type="ECO:0000256" key="18">
    <source>
        <dbReference type="SAM" id="MobiDB-lite"/>
    </source>
</evidence>
<proteinExistence type="inferred from homology"/>
<evidence type="ECO:0000256" key="14">
    <source>
        <dbReference type="ARBA" id="ARBA00048721"/>
    </source>
</evidence>